<name>A0A151WMB1_9HYME</name>
<evidence type="ECO:0000313" key="1">
    <source>
        <dbReference type="EMBL" id="KYQ48835.1"/>
    </source>
</evidence>
<protein>
    <submittedName>
        <fullName evidence="1">Uncharacterized protein</fullName>
    </submittedName>
</protein>
<dbReference type="AlphaFoldDB" id="A0A151WMB1"/>
<proteinExistence type="predicted"/>
<sequence>MATKLRVMHRGCNGTCEIASQSNVLDVTVFRQQNGVNVAIRRVMTPDKLIAEFAATNFNPPCLRSGVRRVLQGYQTGGMPLSRFHLEYRGVVSPAVFQPSSDYVSRNTIEFSRTIDGGGLSTARERTSRPPKTSVYFSPNARCRTCMCTLQLWHSTANKATCPALDGVNVLRMTRFCLIAMMLDAEIITASLQCQWTPTLNL</sequence>
<accession>A0A151WMB1</accession>
<reference evidence="1 2" key="1">
    <citation type="submission" date="2015-09" db="EMBL/GenBank/DDBJ databases">
        <title>Trachymyrmex zeteki WGS genome.</title>
        <authorList>
            <person name="Nygaard S."/>
            <person name="Hu H."/>
            <person name="Boomsma J."/>
            <person name="Zhang G."/>
        </authorList>
    </citation>
    <scope>NUCLEOTIDE SEQUENCE [LARGE SCALE GENOMIC DNA]</scope>
    <source>
        <strain evidence="1">Tzet28-1</strain>
        <tissue evidence="1">Whole body</tissue>
    </source>
</reference>
<organism evidence="1 2">
    <name type="scientific">Mycetomoellerius zeteki</name>
    <dbReference type="NCBI Taxonomy" id="64791"/>
    <lineage>
        <taxon>Eukaryota</taxon>
        <taxon>Metazoa</taxon>
        <taxon>Ecdysozoa</taxon>
        <taxon>Arthropoda</taxon>
        <taxon>Hexapoda</taxon>
        <taxon>Insecta</taxon>
        <taxon>Pterygota</taxon>
        <taxon>Neoptera</taxon>
        <taxon>Endopterygota</taxon>
        <taxon>Hymenoptera</taxon>
        <taxon>Apocrita</taxon>
        <taxon>Aculeata</taxon>
        <taxon>Formicoidea</taxon>
        <taxon>Formicidae</taxon>
        <taxon>Myrmicinae</taxon>
        <taxon>Mycetomoellerius</taxon>
    </lineage>
</organism>
<dbReference type="EMBL" id="KQ982944">
    <property type="protein sequence ID" value="KYQ48835.1"/>
    <property type="molecule type" value="Genomic_DNA"/>
</dbReference>
<evidence type="ECO:0000313" key="2">
    <source>
        <dbReference type="Proteomes" id="UP000075809"/>
    </source>
</evidence>
<gene>
    <name evidence="1" type="ORF">ALC60_11887</name>
</gene>
<dbReference type="Proteomes" id="UP000075809">
    <property type="component" value="Unassembled WGS sequence"/>
</dbReference>
<keyword evidence="2" id="KW-1185">Reference proteome</keyword>